<dbReference type="InterPro" id="IPR000572">
    <property type="entry name" value="OxRdtase_Mopterin-bd_dom"/>
</dbReference>
<reference evidence="3 4" key="1">
    <citation type="journal article" date="2016" name="Antonie Van Leeuwenhoek">
        <title>Dongia soli sp. nov., isolated from soil from Dokdo, Korea.</title>
        <authorList>
            <person name="Kim D.U."/>
            <person name="Lee H."/>
            <person name="Kim H."/>
            <person name="Kim S.G."/>
            <person name="Ka J.O."/>
        </authorList>
    </citation>
    <scope>NUCLEOTIDE SEQUENCE [LARGE SCALE GENOMIC DNA]</scope>
    <source>
        <strain evidence="3 4">D78</strain>
    </source>
</reference>
<dbReference type="EMBL" id="JAXCLW010000003">
    <property type="protein sequence ID" value="MDY0883983.1"/>
    <property type="molecule type" value="Genomic_DNA"/>
</dbReference>
<keyword evidence="4" id="KW-1185">Reference proteome</keyword>
<dbReference type="PANTHER" id="PTHR43032:SF4">
    <property type="entry name" value="OXIDOREDUCTASE MOLYBDOPTERIN-BINDING DOMAIN-CONTAINING PROTEIN"/>
    <property type="match status" value="1"/>
</dbReference>
<comment type="caution">
    <text evidence="3">The sequence shown here is derived from an EMBL/GenBank/DDBJ whole genome shotgun (WGS) entry which is preliminary data.</text>
</comment>
<dbReference type="RefSeq" id="WP_320509044.1">
    <property type="nucleotide sequence ID" value="NZ_JAXCLW010000003.1"/>
</dbReference>
<dbReference type="PANTHER" id="PTHR43032">
    <property type="entry name" value="PROTEIN-METHIONINE-SULFOXIDE REDUCTASE"/>
    <property type="match status" value="1"/>
</dbReference>
<feature type="region of interest" description="Disordered" evidence="1">
    <location>
        <begin position="1"/>
        <end position="24"/>
    </location>
</feature>
<evidence type="ECO:0000313" key="4">
    <source>
        <dbReference type="Proteomes" id="UP001279642"/>
    </source>
</evidence>
<name>A0ABU5EET6_9PROT</name>
<dbReference type="CDD" id="cd02109">
    <property type="entry name" value="arch_bact_SO_family_Moco"/>
    <property type="match status" value="1"/>
</dbReference>
<dbReference type="Proteomes" id="UP001279642">
    <property type="component" value="Unassembled WGS sequence"/>
</dbReference>
<proteinExistence type="predicted"/>
<dbReference type="InterPro" id="IPR036374">
    <property type="entry name" value="OxRdtase_Mopterin-bd_sf"/>
</dbReference>
<evidence type="ECO:0000259" key="2">
    <source>
        <dbReference type="Pfam" id="PF00174"/>
    </source>
</evidence>
<accession>A0ABU5EET6</accession>
<feature type="domain" description="Oxidoreductase molybdopterin-binding" evidence="2">
    <location>
        <begin position="68"/>
        <end position="211"/>
    </location>
</feature>
<dbReference type="Pfam" id="PF00174">
    <property type="entry name" value="Oxidored_molyb"/>
    <property type="match status" value="1"/>
</dbReference>
<protein>
    <submittedName>
        <fullName evidence="3">Sulfite oxidase-like oxidoreductase</fullName>
    </submittedName>
</protein>
<dbReference type="Gene3D" id="3.90.420.10">
    <property type="entry name" value="Oxidoreductase, molybdopterin-binding domain"/>
    <property type="match status" value="1"/>
</dbReference>
<sequence length="230" mass="26868">MTVSNDGESGLENQDEQGKRDKLIRRKQEWAAEGRLLTGNNGNRETDRLPPGQRLVQNWPVLDLGVHPDIPRDKWRLWIDGAVANPQKLDWAGFQALPQSQSVSDIHCVTAWSRYDNRWRGVLVRDLLDLVKPRPDAQHVILHSYDTYTTNIPLAEFADEDVLLATHWQDEELTLEHGGPLRLILPKLYFWKSAKWLKRIEFAVFDKPGFWELRGYHNHGDPWEEERYDD</sequence>
<organism evidence="3 4">
    <name type="scientific">Dongia soli</name>
    <dbReference type="NCBI Taxonomy" id="600628"/>
    <lineage>
        <taxon>Bacteria</taxon>
        <taxon>Pseudomonadati</taxon>
        <taxon>Pseudomonadota</taxon>
        <taxon>Alphaproteobacteria</taxon>
        <taxon>Rhodospirillales</taxon>
        <taxon>Dongiaceae</taxon>
        <taxon>Dongia</taxon>
    </lineage>
</organism>
<evidence type="ECO:0000256" key="1">
    <source>
        <dbReference type="SAM" id="MobiDB-lite"/>
    </source>
</evidence>
<evidence type="ECO:0000313" key="3">
    <source>
        <dbReference type="EMBL" id="MDY0883983.1"/>
    </source>
</evidence>
<dbReference type="SUPFAM" id="SSF56524">
    <property type="entry name" value="Oxidoreductase molybdopterin-binding domain"/>
    <property type="match status" value="1"/>
</dbReference>
<gene>
    <name evidence="3" type="ORF">SMD27_14115</name>
</gene>